<dbReference type="InterPro" id="IPR039440">
    <property type="entry name" value="DUF3850"/>
</dbReference>
<name>A0A9X1VB63_9BACL</name>
<evidence type="ECO:0000313" key="3">
    <source>
        <dbReference type="Proteomes" id="UP001139263"/>
    </source>
</evidence>
<dbReference type="RefSeq" id="WP_241716171.1">
    <property type="nucleotide sequence ID" value="NZ_JALBUF010000014.1"/>
</dbReference>
<dbReference type="InterPro" id="IPR015947">
    <property type="entry name" value="PUA-like_sf"/>
</dbReference>
<dbReference type="AlphaFoldDB" id="A0A9X1VB63"/>
<sequence length="138" mass="15722">MQTHDLKIWPEHFRAVASGEKTVELRKDDRRYEVGDELLLHEYDPDTASYTGSECRRRITHIDHGGPWLHQGYCALSIANQEESTEAQLMLYRLALKAIATGELVRCDTLQHAQTIAKDALMLVESKQVGVCLETLDR</sequence>
<gene>
    <name evidence="2" type="ORF">MM817_02769</name>
</gene>
<dbReference type="Proteomes" id="UP001139263">
    <property type="component" value="Unassembled WGS sequence"/>
</dbReference>
<proteinExistence type="predicted"/>
<feature type="domain" description="DUF3850" evidence="1">
    <location>
        <begin position="3"/>
        <end position="78"/>
    </location>
</feature>
<dbReference type="Pfam" id="PF12961">
    <property type="entry name" value="DUF3850"/>
    <property type="match status" value="1"/>
</dbReference>
<keyword evidence="3" id="KW-1185">Reference proteome</keyword>
<dbReference type="Gene3D" id="2.30.130.30">
    <property type="entry name" value="Hypothetical protein"/>
    <property type="match status" value="1"/>
</dbReference>
<evidence type="ECO:0000313" key="2">
    <source>
        <dbReference type="EMBL" id="MCI0184472.1"/>
    </source>
</evidence>
<protein>
    <recommendedName>
        <fullName evidence="1">DUF3850 domain-containing protein</fullName>
    </recommendedName>
</protein>
<dbReference type="EMBL" id="JALBUF010000014">
    <property type="protein sequence ID" value="MCI0184472.1"/>
    <property type="molecule type" value="Genomic_DNA"/>
</dbReference>
<dbReference type="SUPFAM" id="SSF88697">
    <property type="entry name" value="PUA domain-like"/>
    <property type="match status" value="1"/>
</dbReference>
<organism evidence="2 3">
    <name type="scientific">Sulfoacidibacillus ferrooxidans</name>
    <dbReference type="NCBI Taxonomy" id="2005001"/>
    <lineage>
        <taxon>Bacteria</taxon>
        <taxon>Bacillati</taxon>
        <taxon>Bacillota</taxon>
        <taxon>Bacilli</taxon>
        <taxon>Bacillales</taxon>
        <taxon>Alicyclobacillaceae</taxon>
        <taxon>Sulfoacidibacillus</taxon>
    </lineage>
</organism>
<accession>A0A9X1VB63</accession>
<comment type="caution">
    <text evidence="2">The sequence shown here is derived from an EMBL/GenBank/DDBJ whole genome shotgun (WGS) entry which is preliminary data.</text>
</comment>
<evidence type="ECO:0000259" key="1">
    <source>
        <dbReference type="Pfam" id="PF12961"/>
    </source>
</evidence>
<reference evidence="2" key="1">
    <citation type="submission" date="2022-03" db="EMBL/GenBank/DDBJ databases">
        <title>Draft Genome Sequence of Firmicute Strain S0AB, a Heterotrophic Iron/Sulfur-Oxidizing Extreme Acidophile.</title>
        <authorList>
            <person name="Vergara E."/>
            <person name="Pakostova E."/>
            <person name="Johnson D.B."/>
            <person name="Holmes D.S."/>
        </authorList>
    </citation>
    <scope>NUCLEOTIDE SEQUENCE</scope>
    <source>
        <strain evidence="2">S0AB</strain>
    </source>
</reference>